<dbReference type="PANTHER" id="PTHR34137:SF1">
    <property type="entry name" value="EXODEOXYRIBONUCLEASE 7 SMALL SUBUNIT"/>
    <property type="match status" value="1"/>
</dbReference>
<keyword evidence="8" id="KW-1185">Reference proteome</keyword>
<comment type="subcellular location">
    <subcellularLocation>
        <location evidence="6">Cytoplasm</location>
    </subcellularLocation>
</comment>
<dbReference type="EC" id="3.1.11.6" evidence="6"/>
<dbReference type="PIRSF" id="PIRSF006488">
    <property type="entry name" value="Exonuc_VII_S"/>
    <property type="match status" value="1"/>
</dbReference>
<gene>
    <name evidence="6 7" type="primary">xseB</name>
    <name evidence="7" type="ORF">H8717_12355</name>
</gene>
<dbReference type="PANTHER" id="PTHR34137">
    <property type="entry name" value="EXODEOXYRIBONUCLEASE 7 SMALL SUBUNIT"/>
    <property type="match status" value="1"/>
</dbReference>
<proteinExistence type="inferred from homology"/>
<evidence type="ECO:0000313" key="7">
    <source>
        <dbReference type="EMBL" id="MBC8577195.1"/>
    </source>
</evidence>
<organism evidence="7 8">
    <name type="scientific">Yanshouia hominis</name>
    <dbReference type="NCBI Taxonomy" id="2763673"/>
    <lineage>
        <taxon>Bacteria</taxon>
        <taxon>Bacillati</taxon>
        <taxon>Bacillota</taxon>
        <taxon>Clostridia</taxon>
        <taxon>Eubacteriales</taxon>
        <taxon>Oscillospiraceae</taxon>
        <taxon>Yanshouia</taxon>
    </lineage>
</organism>
<evidence type="ECO:0000256" key="2">
    <source>
        <dbReference type="ARBA" id="ARBA00022490"/>
    </source>
</evidence>
<evidence type="ECO:0000313" key="8">
    <source>
        <dbReference type="Proteomes" id="UP000658131"/>
    </source>
</evidence>
<evidence type="ECO:0000256" key="6">
    <source>
        <dbReference type="HAMAP-Rule" id="MF_00337"/>
    </source>
</evidence>
<accession>A0ABR7NLW7</accession>
<keyword evidence="5 6" id="KW-0269">Exonuclease</keyword>
<protein>
    <recommendedName>
        <fullName evidence="6">Exodeoxyribonuclease 7 small subunit</fullName>
        <ecNumber evidence="6">3.1.11.6</ecNumber>
    </recommendedName>
    <alternativeName>
        <fullName evidence="6">Exodeoxyribonuclease VII small subunit</fullName>
        <shortName evidence="6">Exonuclease VII small subunit</shortName>
    </alternativeName>
</protein>
<comment type="similarity">
    <text evidence="1 6">Belongs to the XseB family.</text>
</comment>
<dbReference type="Proteomes" id="UP000658131">
    <property type="component" value="Unassembled WGS sequence"/>
</dbReference>
<dbReference type="GO" id="GO:0008855">
    <property type="term" value="F:exodeoxyribonuclease VII activity"/>
    <property type="evidence" value="ECO:0007669"/>
    <property type="project" value="UniProtKB-EC"/>
</dbReference>
<dbReference type="NCBIfam" id="TIGR01280">
    <property type="entry name" value="xseB"/>
    <property type="match status" value="1"/>
</dbReference>
<dbReference type="InterPro" id="IPR003761">
    <property type="entry name" value="Exonuc_VII_S"/>
</dbReference>
<dbReference type="InterPro" id="IPR037004">
    <property type="entry name" value="Exonuc_VII_ssu_sf"/>
</dbReference>
<dbReference type="EMBL" id="JACRTB010000023">
    <property type="protein sequence ID" value="MBC8577195.1"/>
    <property type="molecule type" value="Genomic_DNA"/>
</dbReference>
<dbReference type="Pfam" id="PF02609">
    <property type="entry name" value="Exonuc_VII_S"/>
    <property type="match status" value="1"/>
</dbReference>
<dbReference type="Gene3D" id="1.10.287.1040">
    <property type="entry name" value="Exonuclease VII, small subunit"/>
    <property type="match status" value="1"/>
</dbReference>
<evidence type="ECO:0000256" key="4">
    <source>
        <dbReference type="ARBA" id="ARBA00022801"/>
    </source>
</evidence>
<name>A0ABR7NLW7_9FIRM</name>
<sequence>MGRKNMTFEQALQRLDEIAERLGDGTTTLEESLALYAEGAGLIERCGRELGEAKLKLETLGFQKDGEANGL</sequence>
<evidence type="ECO:0000256" key="5">
    <source>
        <dbReference type="ARBA" id="ARBA00022839"/>
    </source>
</evidence>
<dbReference type="HAMAP" id="MF_00337">
    <property type="entry name" value="Exonuc_7_S"/>
    <property type="match status" value="1"/>
</dbReference>
<comment type="catalytic activity">
    <reaction evidence="6">
        <text>Exonucleolytic cleavage in either 5'- to 3'- or 3'- to 5'-direction to yield nucleoside 5'-phosphates.</text>
        <dbReference type="EC" id="3.1.11.6"/>
    </reaction>
</comment>
<keyword evidence="3 6" id="KW-0540">Nuclease</keyword>
<comment type="function">
    <text evidence="6">Bidirectionally degrades single-stranded DNA into large acid-insoluble oligonucleotides, which are then degraded further into small acid-soluble oligonucleotides.</text>
</comment>
<evidence type="ECO:0000256" key="1">
    <source>
        <dbReference type="ARBA" id="ARBA00009998"/>
    </source>
</evidence>
<comment type="caution">
    <text evidence="7">The sequence shown here is derived from an EMBL/GenBank/DDBJ whole genome shotgun (WGS) entry which is preliminary data.</text>
</comment>
<reference evidence="7 8" key="1">
    <citation type="submission" date="2020-08" db="EMBL/GenBank/DDBJ databases">
        <title>Genome public.</title>
        <authorList>
            <person name="Liu C."/>
            <person name="Sun Q."/>
        </authorList>
    </citation>
    <scope>NUCLEOTIDE SEQUENCE [LARGE SCALE GENOMIC DNA]</scope>
    <source>
        <strain evidence="7 8">BX1</strain>
    </source>
</reference>
<comment type="subunit">
    <text evidence="6">Heterooligomer composed of large and small subunits.</text>
</comment>
<dbReference type="SUPFAM" id="SSF116842">
    <property type="entry name" value="XseB-like"/>
    <property type="match status" value="1"/>
</dbReference>
<evidence type="ECO:0000256" key="3">
    <source>
        <dbReference type="ARBA" id="ARBA00022722"/>
    </source>
</evidence>
<keyword evidence="4 6" id="KW-0378">Hydrolase</keyword>
<keyword evidence="2 6" id="KW-0963">Cytoplasm</keyword>